<dbReference type="RefSeq" id="WP_257467989.1">
    <property type="nucleotide sequence ID" value="NZ_JBKZBK010000001.1"/>
</dbReference>
<reference evidence="1 2" key="1">
    <citation type="submission" date="2017-10" db="EMBL/GenBank/DDBJ databases">
        <title>Bifidobacterium genomics.</title>
        <authorList>
            <person name="Lugli G.A."/>
            <person name="Milani C."/>
            <person name="Mancabelli L."/>
        </authorList>
    </citation>
    <scope>NUCLEOTIDE SEQUENCE [LARGE SCALE GENOMIC DNA]</scope>
    <source>
        <strain evidence="1 2">1542B</strain>
    </source>
</reference>
<organism evidence="1 2">
    <name type="scientific">Bifidobacterium thermophilum</name>
    <dbReference type="NCBI Taxonomy" id="33905"/>
    <lineage>
        <taxon>Bacteria</taxon>
        <taxon>Bacillati</taxon>
        <taxon>Actinomycetota</taxon>
        <taxon>Actinomycetes</taxon>
        <taxon>Bifidobacteriales</taxon>
        <taxon>Bifidobacteriaceae</taxon>
        <taxon>Bifidobacterium</taxon>
    </lineage>
</organism>
<evidence type="ECO:0000313" key="2">
    <source>
        <dbReference type="Proteomes" id="UP000233727"/>
    </source>
</evidence>
<dbReference type="AlphaFoldDB" id="A0A2N3QKM7"/>
<sequence>MTGLHKRFKDYSDLTALLRSRGMIVDDARAIPVLRREGYYMIINGYKDLFLDSAATQQSGGDRFFARYFV</sequence>
<comment type="caution">
    <text evidence="1">The sequence shown here is derived from an EMBL/GenBank/DDBJ whole genome shotgun (WGS) entry which is preliminary data.</text>
</comment>
<protein>
    <submittedName>
        <fullName evidence="1">Abi family protein</fullName>
    </submittedName>
</protein>
<dbReference type="Proteomes" id="UP000233727">
    <property type="component" value="Unassembled WGS sequence"/>
</dbReference>
<dbReference type="EMBL" id="PCGY01000012">
    <property type="protein sequence ID" value="PKU92241.1"/>
    <property type="molecule type" value="Genomic_DNA"/>
</dbReference>
<proteinExistence type="predicted"/>
<name>A0A2N3QKM7_9BIFI</name>
<gene>
    <name evidence="1" type="ORF">CQR47_0837</name>
</gene>
<accession>A0A2N3QKM7</accession>
<evidence type="ECO:0000313" key="1">
    <source>
        <dbReference type="EMBL" id="PKU92241.1"/>
    </source>
</evidence>